<reference evidence="7 8" key="1">
    <citation type="submission" date="2019-08" db="EMBL/GenBank/DDBJ databases">
        <authorList>
            <person name="Vazquez-Campos X."/>
        </authorList>
    </citation>
    <scope>NUCLEOTIDE SEQUENCE [LARGE SCALE GENOMIC DNA]</scope>
    <source>
        <strain evidence="7">LFW-283_2</strain>
    </source>
</reference>
<proteinExistence type="inferred from homology"/>
<dbReference type="Pfam" id="PF00736">
    <property type="entry name" value="EF1_GNE"/>
    <property type="match status" value="1"/>
</dbReference>
<dbReference type="PANTHER" id="PTHR39647:SF1">
    <property type="entry name" value="ELONGATION FACTOR 1-BETA"/>
    <property type="match status" value="1"/>
</dbReference>
<dbReference type="PANTHER" id="PTHR39647">
    <property type="entry name" value="ELONGATION FACTOR 1-BETA"/>
    <property type="match status" value="1"/>
</dbReference>
<sequence length="87" mass="9701">MSDEYNVAAQVKIYVDDPASLPSVKAGIEKVTKVQKFWEEDLGFGIKVLKANLLLKDSEGGMDKIEQNIREVKGVSEFEVESVTRLV</sequence>
<accession>A0A5E4LTR2</accession>
<keyword evidence="5" id="KW-0648">Protein biosynthesis</keyword>
<evidence type="ECO:0000256" key="4">
    <source>
        <dbReference type="ARBA" id="ARBA00022768"/>
    </source>
</evidence>
<dbReference type="SMART" id="SM00888">
    <property type="entry name" value="EF1_GNE"/>
    <property type="match status" value="1"/>
</dbReference>
<comment type="similarity">
    <text evidence="2">Belongs to the EF-1-beta/EF-1-delta family.</text>
</comment>
<comment type="caution">
    <text evidence="7">The sequence shown here is derived from an EMBL/GenBank/DDBJ whole genome shotgun (WGS) entry which is preliminary data.</text>
</comment>
<dbReference type="InterPro" id="IPR036219">
    <property type="entry name" value="eEF-1beta-like_sf"/>
</dbReference>
<evidence type="ECO:0000256" key="5">
    <source>
        <dbReference type="ARBA" id="ARBA00022917"/>
    </source>
</evidence>
<evidence type="ECO:0000259" key="6">
    <source>
        <dbReference type="SMART" id="SM00888"/>
    </source>
</evidence>
<feature type="domain" description="Translation elongation factor EF1B beta/delta subunit guanine nucleotide exchange" evidence="6">
    <location>
        <begin position="6"/>
        <end position="86"/>
    </location>
</feature>
<evidence type="ECO:0000256" key="1">
    <source>
        <dbReference type="ARBA" id="ARBA00003815"/>
    </source>
</evidence>
<name>A0A5E4LTR2_9ARCH</name>
<evidence type="ECO:0000313" key="8">
    <source>
        <dbReference type="Proteomes" id="UP000789941"/>
    </source>
</evidence>
<dbReference type="Proteomes" id="UP000789941">
    <property type="component" value="Unassembled WGS sequence"/>
</dbReference>
<gene>
    <name evidence="7" type="primary">ef1b</name>
    <name evidence="7" type="ORF">LFW2832_00247</name>
</gene>
<evidence type="ECO:0000313" key="7">
    <source>
        <dbReference type="EMBL" id="VVC03236.1"/>
    </source>
</evidence>
<dbReference type="InterPro" id="IPR014717">
    <property type="entry name" value="Transl_elong_EF1B/ribsomal_bS6"/>
</dbReference>
<keyword evidence="4 7" id="KW-0251">Elongation factor</keyword>
<evidence type="ECO:0000256" key="2">
    <source>
        <dbReference type="ARBA" id="ARBA00007411"/>
    </source>
</evidence>
<dbReference type="AlphaFoldDB" id="A0A5E4LTR2"/>
<dbReference type="SUPFAM" id="SSF54984">
    <property type="entry name" value="eEF-1beta-like"/>
    <property type="match status" value="1"/>
</dbReference>
<dbReference type="InterPro" id="IPR014038">
    <property type="entry name" value="EF1B_bsu/dsu_GNE"/>
</dbReference>
<dbReference type="GO" id="GO:0003746">
    <property type="term" value="F:translation elongation factor activity"/>
    <property type="evidence" value="ECO:0007669"/>
    <property type="project" value="UniProtKB-KW"/>
</dbReference>
<dbReference type="Gene3D" id="3.30.70.60">
    <property type="match status" value="1"/>
</dbReference>
<evidence type="ECO:0000256" key="3">
    <source>
        <dbReference type="ARBA" id="ARBA00017600"/>
    </source>
</evidence>
<comment type="function">
    <text evidence="1">Promotes the exchange of GDP for GTP in EF-1-alpha/GDP, thus allowing the regeneration of EF-1-alpha/GTP that could then be used to form the ternary complex EF-1-alpha/GTP/AAtRNA.</text>
</comment>
<protein>
    <recommendedName>
        <fullName evidence="3">Elongation factor 1-beta</fullName>
    </recommendedName>
</protein>
<organism evidence="7 8">
    <name type="scientific">Candidatus Bilamarchaeum dharawalense</name>
    <dbReference type="NCBI Taxonomy" id="2885759"/>
    <lineage>
        <taxon>Archaea</taxon>
        <taxon>Candidatus Micrarchaeota</taxon>
        <taxon>Candidatus Micrarchaeia</taxon>
        <taxon>Candidatus Anstonellales</taxon>
        <taxon>Candidatus Bilamarchaeaceae</taxon>
        <taxon>Candidatus Bilamarchaeum</taxon>
    </lineage>
</organism>
<dbReference type="EMBL" id="CABMJJ010000007">
    <property type="protein sequence ID" value="VVC03236.1"/>
    <property type="molecule type" value="Genomic_DNA"/>
</dbReference>
<dbReference type="InterPro" id="IPR004542">
    <property type="entry name" value="Transl_elong_EF1B_B_arc"/>
</dbReference>